<dbReference type="NCBIfam" id="TIGR01563">
    <property type="entry name" value="gp16_SPP1"/>
    <property type="match status" value="1"/>
</dbReference>
<dbReference type="Gene3D" id="2.40.10.270">
    <property type="entry name" value="Bacteriophage SPP1 head-tail adaptor protein"/>
    <property type="match status" value="1"/>
</dbReference>
<keyword evidence="3" id="KW-1185">Reference proteome</keyword>
<accession>A0ABN4SKK8</accession>
<evidence type="ECO:0000313" key="3">
    <source>
        <dbReference type="Proteomes" id="UP000095607"/>
    </source>
</evidence>
<dbReference type="EMBL" id="CP017420">
    <property type="protein sequence ID" value="AOV02757.1"/>
    <property type="molecule type" value="Genomic_DNA"/>
</dbReference>
<protein>
    <recommendedName>
        <fullName evidence="4">Head-tail adaptor protein</fullName>
    </recommendedName>
</protein>
<dbReference type="InterPro" id="IPR008767">
    <property type="entry name" value="Phage_SPP1_head-tail_adaptor"/>
</dbReference>
<evidence type="ECO:0000313" key="2">
    <source>
        <dbReference type="EMBL" id="AOV02757.1"/>
    </source>
</evidence>
<gene>
    <name evidence="2" type="ORF">BI380_16135</name>
</gene>
<name>A0ABN4SKK8_9BURK</name>
<feature type="region of interest" description="Disordered" evidence="1">
    <location>
        <begin position="1"/>
        <end position="23"/>
    </location>
</feature>
<evidence type="ECO:0000256" key="1">
    <source>
        <dbReference type="SAM" id="MobiDB-lite"/>
    </source>
</evidence>
<proteinExistence type="predicted"/>
<organism evidence="2 3">
    <name type="scientific">Delftia tsuruhatensis</name>
    <dbReference type="NCBI Taxonomy" id="180282"/>
    <lineage>
        <taxon>Bacteria</taxon>
        <taxon>Pseudomonadati</taxon>
        <taxon>Pseudomonadota</taxon>
        <taxon>Betaproteobacteria</taxon>
        <taxon>Burkholderiales</taxon>
        <taxon>Comamonadaceae</taxon>
        <taxon>Delftia</taxon>
    </lineage>
</organism>
<dbReference type="Proteomes" id="UP000095607">
    <property type="component" value="Chromosome"/>
</dbReference>
<evidence type="ECO:0008006" key="4">
    <source>
        <dbReference type="Google" id="ProtNLM"/>
    </source>
</evidence>
<dbReference type="Pfam" id="PF05521">
    <property type="entry name" value="Phage_HCP"/>
    <property type="match status" value="1"/>
</dbReference>
<dbReference type="RefSeq" id="WP_046238903.1">
    <property type="nucleotide sequence ID" value="NZ_CBCSDN010000052.1"/>
</dbReference>
<dbReference type="InterPro" id="IPR038666">
    <property type="entry name" value="SSP1_head-tail_sf"/>
</dbReference>
<reference evidence="2 3" key="1">
    <citation type="submission" date="2016-09" db="EMBL/GenBank/DDBJ databases">
        <title>Complete genome sequence of Deltia acidovorans CM13 isolated from murine proximal colonic tissue.</title>
        <authorList>
            <person name="Saffarian A."/>
        </authorList>
    </citation>
    <scope>NUCLEOTIDE SEQUENCE [LARGE SCALE GENOMIC DNA]</scope>
    <source>
        <strain evidence="2 3">CM13</strain>
    </source>
</reference>
<sequence>MASGRYRTRVVAERPTQTPDGAGGVVETWDVVAEFWAEVTPTTGREQMRAGQRLADLDKRVVTRWAPGAEGLTALDRLVIGGVPHPITRPPVDLKSRHRELEIYCNEGLSDG</sequence>